<dbReference type="Proteomes" id="UP000095237">
    <property type="component" value="Unassembled WGS sequence"/>
</dbReference>
<protein>
    <recommendedName>
        <fullName evidence="8">TonB C-terminal domain-containing protein</fullName>
    </recommendedName>
</protein>
<evidence type="ECO:0000313" key="6">
    <source>
        <dbReference type="EMBL" id="OEG71097.1"/>
    </source>
</evidence>
<organism evidence="6 7">
    <name type="scientific">Endomicrobium trichonymphae</name>
    <dbReference type="NCBI Taxonomy" id="1408204"/>
    <lineage>
        <taxon>Bacteria</taxon>
        <taxon>Pseudomonadati</taxon>
        <taxon>Elusimicrobiota</taxon>
        <taxon>Endomicrobiia</taxon>
        <taxon>Endomicrobiales</taxon>
        <taxon>Endomicrobiaceae</taxon>
        <taxon>Candidatus Endomicrobiellum</taxon>
    </lineage>
</organism>
<dbReference type="SUPFAM" id="SSF74653">
    <property type="entry name" value="TolA/TonB C-terminal domain"/>
    <property type="match status" value="1"/>
</dbReference>
<evidence type="ECO:0000256" key="5">
    <source>
        <dbReference type="SAM" id="Phobius"/>
    </source>
</evidence>
<keyword evidence="7" id="KW-1185">Reference proteome</keyword>
<comment type="caution">
    <text evidence="6">The sequence shown here is derived from an EMBL/GenBank/DDBJ whole genome shotgun (WGS) entry which is preliminary data.</text>
</comment>
<evidence type="ECO:0000256" key="3">
    <source>
        <dbReference type="ARBA" id="ARBA00022989"/>
    </source>
</evidence>
<evidence type="ECO:0000313" key="7">
    <source>
        <dbReference type="Proteomes" id="UP000095237"/>
    </source>
</evidence>
<name>A0A1E5IKS3_ENDTX</name>
<evidence type="ECO:0000256" key="4">
    <source>
        <dbReference type="ARBA" id="ARBA00023136"/>
    </source>
</evidence>
<keyword evidence="4 5" id="KW-0472">Membrane</keyword>
<evidence type="ECO:0008006" key="8">
    <source>
        <dbReference type="Google" id="ProtNLM"/>
    </source>
</evidence>
<evidence type="ECO:0000256" key="2">
    <source>
        <dbReference type="ARBA" id="ARBA00022692"/>
    </source>
</evidence>
<dbReference type="Gene3D" id="3.30.1150.10">
    <property type="match status" value="1"/>
</dbReference>
<feature type="transmembrane region" description="Helical" evidence="5">
    <location>
        <begin position="12"/>
        <end position="30"/>
    </location>
</feature>
<proteinExistence type="predicted"/>
<dbReference type="Pfam" id="PF13103">
    <property type="entry name" value="TonB_2"/>
    <property type="match status" value="1"/>
</dbReference>
<keyword evidence="3 5" id="KW-1133">Transmembrane helix</keyword>
<dbReference type="InterPro" id="IPR006260">
    <property type="entry name" value="TonB/TolA_C"/>
</dbReference>
<accession>A0A1E5IKS3</accession>
<sequence>MKYIIMLKRDNLFPYLIVSIFLHIIVYFLFHGKENPVFLSSPIEVSFYSLPSQRAGQLPAAVSSKKAGTAVASVWEQMKSSDTKEDIAVNKKNSPEKKADGIRLEGKPKVQIETDTKKSDKQSAKLIGGKKTESAGLSGNNDNVEIFQATDSDKLPTGAGSQYEILSFDTENFKYSYYSKQIIRKIWGQWRWDENYGKLRVLVYFKICRNGTVYDVSVRESSGSGEYDKYALDTICRASPFPDLPDGYECDSLGVLFEFKLWELKY</sequence>
<dbReference type="EMBL" id="LNVX01000234">
    <property type="protein sequence ID" value="OEG71097.1"/>
    <property type="molecule type" value="Genomic_DNA"/>
</dbReference>
<evidence type="ECO:0000256" key="1">
    <source>
        <dbReference type="ARBA" id="ARBA00004167"/>
    </source>
</evidence>
<keyword evidence="2 5" id="KW-0812">Transmembrane</keyword>
<dbReference type="NCBIfam" id="TIGR01352">
    <property type="entry name" value="tonB_Cterm"/>
    <property type="match status" value="1"/>
</dbReference>
<dbReference type="AlphaFoldDB" id="A0A1E5IKS3"/>
<dbReference type="GO" id="GO:0016020">
    <property type="term" value="C:membrane"/>
    <property type="evidence" value="ECO:0007669"/>
    <property type="project" value="UniProtKB-SubCell"/>
</dbReference>
<reference evidence="6 7" key="1">
    <citation type="submission" date="2015-11" db="EMBL/GenBank/DDBJ databases">
        <title>Evidence for parallel genomic evolution in an endosymbiosis of termite gut flagellates.</title>
        <authorList>
            <person name="Zheng H."/>
        </authorList>
    </citation>
    <scope>NUCLEOTIDE SEQUENCE [LARGE SCALE GENOMIC DNA]</scope>
    <source>
        <strain evidence="6 7">CET450</strain>
    </source>
</reference>
<comment type="subcellular location">
    <subcellularLocation>
        <location evidence="1">Membrane</location>
        <topology evidence="1">Single-pass membrane protein</topology>
    </subcellularLocation>
</comment>
<gene>
    <name evidence="6" type="ORF">ATZ36_16195</name>
</gene>